<comment type="caution">
    <text evidence="5">The sequence shown here is derived from an EMBL/GenBank/DDBJ whole genome shotgun (WGS) entry which is preliminary data.</text>
</comment>
<dbReference type="SMART" id="SM00354">
    <property type="entry name" value="HTH_LACI"/>
    <property type="match status" value="1"/>
</dbReference>
<accession>A0ABS9IZ47</accession>
<dbReference type="PROSITE" id="PS50932">
    <property type="entry name" value="HTH_LACI_2"/>
    <property type="match status" value="1"/>
</dbReference>
<evidence type="ECO:0000256" key="1">
    <source>
        <dbReference type="ARBA" id="ARBA00023015"/>
    </source>
</evidence>
<reference evidence="5 6" key="1">
    <citation type="submission" date="2021-01" db="EMBL/GenBank/DDBJ databases">
        <title>Genome sequencing of Joostella atrarenae M1-2 (= KCTC 23194).</title>
        <authorList>
            <person name="Zakaria M.R."/>
            <person name="Lam M.Q."/>
            <person name="Chong C.S."/>
        </authorList>
    </citation>
    <scope>NUCLEOTIDE SEQUENCE [LARGE SCALE GENOMIC DNA]</scope>
    <source>
        <strain evidence="5 6">M1-2</strain>
    </source>
</reference>
<dbReference type="Gene3D" id="1.10.260.40">
    <property type="entry name" value="lambda repressor-like DNA-binding domains"/>
    <property type="match status" value="1"/>
</dbReference>
<evidence type="ECO:0000256" key="2">
    <source>
        <dbReference type="ARBA" id="ARBA00023125"/>
    </source>
</evidence>
<keyword evidence="2 5" id="KW-0238">DNA-binding</keyword>
<dbReference type="PANTHER" id="PTHR30146:SF109">
    <property type="entry name" value="HTH-TYPE TRANSCRIPTIONAL REGULATOR GALS"/>
    <property type="match status" value="1"/>
</dbReference>
<dbReference type="PANTHER" id="PTHR30146">
    <property type="entry name" value="LACI-RELATED TRANSCRIPTIONAL REPRESSOR"/>
    <property type="match status" value="1"/>
</dbReference>
<dbReference type="Gene3D" id="3.40.50.2300">
    <property type="match status" value="2"/>
</dbReference>
<sequence>MKKNKPTIHEIARLLNIDSSTVSRALNNSNLVTKATKEKVLKKAKEIGYQRNLLASNLRKSRSNTIGVIVPRISRHFFSSTIAGIEEAAYTHGYNVVIAQSMEQLEREKRIVGNLISNRVDGVLISVSMETSESNHLDRFSLGNIPLVFFDRCIPGGKNSKVLIDDYKASFEATSHLIEVGCKNIGHIAGPKSLNIYKGRLKGYKEALKANDIPFNSKLVHTSALNEKDGYEAAEKLLSENKNLDGIFSANDVAAIGAMKYLKSVGKSIPNDIAVVGFSNEPISEAIEPSLTTVDQSGYDIGKIACNLLIDSIKDEGDDVLAKTITLNPTLIKRDSTKRV</sequence>
<dbReference type="SUPFAM" id="SSF47413">
    <property type="entry name" value="lambda repressor-like DNA-binding domains"/>
    <property type="match status" value="1"/>
</dbReference>
<keyword evidence="1" id="KW-0805">Transcription regulation</keyword>
<evidence type="ECO:0000259" key="4">
    <source>
        <dbReference type="PROSITE" id="PS50932"/>
    </source>
</evidence>
<keyword evidence="3" id="KW-0804">Transcription</keyword>
<dbReference type="RefSeq" id="WP_236957424.1">
    <property type="nucleotide sequence ID" value="NZ_JAETXX010000001.1"/>
</dbReference>
<evidence type="ECO:0000256" key="3">
    <source>
        <dbReference type="ARBA" id="ARBA00023163"/>
    </source>
</evidence>
<evidence type="ECO:0000313" key="6">
    <source>
        <dbReference type="Proteomes" id="UP000829517"/>
    </source>
</evidence>
<protein>
    <submittedName>
        <fullName evidence="5">LacI family DNA-binding transcriptional regulator</fullName>
    </submittedName>
</protein>
<dbReference type="CDD" id="cd06267">
    <property type="entry name" value="PBP1_LacI_sugar_binding-like"/>
    <property type="match status" value="1"/>
</dbReference>
<organism evidence="5 6">
    <name type="scientific">Joostella atrarenae</name>
    <dbReference type="NCBI Taxonomy" id="679257"/>
    <lineage>
        <taxon>Bacteria</taxon>
        <taxon>Pseudomonadati</taxon>
        <taxon>Bacteroidota</taxon>
        <taxon>Flavobacteriia</taxon>
        <taxon>Flavobacteriales</taxon>
        <taxon>Flavobacteriaceae</taxon>
        <taxon>Joostella</taxon>
    </lineage>
</organism>
<keyword evidence="6" id="KW-1185">Reference proteome</keyword>
<dbReference type="InterPro" id="IPR046335">
    <property type="entry name" value="LacI/GalR-like_sensor"/>
</dbReference>
<gene>
    <name evidence="5" type="ORF">JM658_01315</name>
</gene>
<name>A0ABS9IZ47_9FLAO</name>
<dbReference type="Proteomes" id="UP000829517">
    <property type="component" value="Unassembled WGS sequence"/>
</dbReference>
<dbReference type="EMBL" id="JAETXX010000001">
    <property type="protein sequence ID" value="MCF8713453.1"/>
    <property type="molecule type" value="Genomic_DNA"/>
</dbReference>
<dbReference type="InterPro" id="IPR028082">
    <property type="entry name" value="Peripla_BP_I"/>
</dbReference>
<proteinExistence type="predicted"/>
<dbReference type="CDD" id="cd01392">
    <property type="entry name" value="HTH_LacI"/>
    <property type="match status" value="1"/>
</dbReference>
<dbReference type="Pfam" id="PF00356">
    <property type="entry name" value="LacI"/>
    <property type="match status" value="1"/>
</dbReference>
<dbReference type="SUPFAM" id="SSF53822">
    <property type="entry name" value="Periplasmic binding protein-like I"/>
    <property type="match status" value="1"/>
</dbReference>
<dbReference type="Pfam" id="PF13377">
    <property type="entry name" value="Peripla_BP_3"/>
    <property type="match status" value="1"/>
</dbReference>
<dbReference type="InterPro" id="IPR010982">
    <property type="entry name" value="Lambda_DNA-bd_dom_sf"/>
</dbReference>
<feature type="domain" description="HTH lacI-type" evidence="4">
    <location>
        <begin position="6"/>
        <end position="60"/>
    </location>
</feature>
<dbReference type="GO" id="GO:0003677">
    <property type="term" value="F:DNA binding"/>
    <property type="evidence" value="ECO:0007669"/>
    <property type="project" value="UniProtKB-KW"/>
</dbReference>
<evidence type="ECO:0000313" key="5">
    <source>
        <dbReference type="EMBL" id="MCF8713453.1"/>
    </source>
</evidence>
<dbReference type="InterPro" id="IPR000843">
    <property type="entry name" value="HTH_LacI"/>
</dbReference>